<sequence length="268" mass="27785">MSTSAAPVDRRAGGPATGRPQWLAVARSIVRHVVVDLAIGLGVTVGLAAVALLLLWFFVVRQETSDQAGGMWSDAGSFTLGLGAMILALVLVIAGIVVVVTTVTGYTRVWLAAGATRRSVWAGHWAAVVTVLATWAAGLAAVLLAARFARTGSGSGGPSWSSIGSLDWGYLANGVTLLLTALVVTLLFVRFGAFLALVVLALWWIVLPVGLSLVDVPQVVAAVLWPPVAVGGTEARAVGDAANLWTELTQAALLAVAHWLIVRRMPAV</sequence>
<dbReference type="Proteomes" id="UP000006666">
    <property type="component" value="Chromosome"/>
</dbReference>
<organism evidence="2 3">
    <name type="scientific">Kytococcus sedentarius (strain ATCC 14392 / DSM 20547 / JCM 11482 / CCUG 33030 / NBRC 15357 / NCTC 11040 / CCM 314 / 541)</name>
    <name type="common">Micrococcus sedentarius</name>
    <dbReference type="NCBI Taxonomy" id="478801"/>
    <lineage>
        <taxon>Bacteria</taxon>
        <taxon>Bacillati</taxon>
        <taxon>Actinomycetota</taxon>
        <taxon>Actinomycetes</taxon>
        <taxon>Micrococcales</taxon>
        <taxon>Kytococcaceae</taxon>
        <taxon>Kytococcus</taxon>
    </lineage>
</organism>
<reference evidence="2 3" key="1">
    <citation type="journal article" date="2009" name="Stand. Genomic Sci.">
        <title>Complete genome sequence of Kytococcus sedentarius type strain (541).</title>
        <authorList>
            <person name="Sims D."/>
            <person name="Brettin T."/>
            <person name="Detter J.C."/>
            <person name="Han C."/>
            <person name="Lapidus A."/>
            <person name="Copeland A."/>
            <person name="Glavina Del Rio T."/>
            <person name="Nolan M."/>
            <person name="Chen F."/>
            <person name="Lucas S."/>
            <person name="Tice H."/>
            <person name="Cheng J.F."/>
            <person name="Bruce D."/>
            <person name="Goodwin L."/>
            <person name="Pitluck S."/>
            <person name="Ovchinnikova G."/>
            <person name="Pati A."/>
            <person name="Ivanova N."/>
            <person name="Mavrommatis K."/>
            <person name="Chen A."/>
            <person name="Palaniappan K."/>
            <person name="D'haeseleer P."/>
            <person name="Chain P."/>
            <person name="Bristow J."/>
            <person name="Eisen J.A."/>
            <person name="Markowitz V."/>
            <person name="Hugenholtz P."/>
            <person name="Schneider S."/>
            <person name="Goker M."/>
            <person name="Pukall R."/>
            <person name="Kyrpides N.C."/>
            <person name="Klenk H.P."/>
        </authorList>
    </citation>
    <scope>NUCLEOTIDE SEQUENCE [LARGE SCALE GENOMIC DNA]</scope>
    <source>
        <strain evidence="3">ATCC 14392 / DSM 20547 / JCM 11482 / CCUG 33030 / NBRC 15357 / NCTC 11040 / CCM 314 / 541</strain>
    </source>
</reference>
<feature type="transmembrane region" description="Helical" evidence="1">
    <location>
        <begin position="37"/>
        <end position="58"/>
    </location>
</feature>
<evidence type="ECO:0000313" key="3">
    <source>
        <dbReference type="Proteomes" id="UP000006666"/>
    </source>
</evidence>
<dbReference type="HOGENOM" id="CLU_1037409_0_0_11"/>
<dbReference type="STRING" id="478801.Ksed_02940"/>
<proteinExistence type="predicted"/>
<dbReference type="AlphaFoldDB" id="C7NJP3"/>
<accession>C7NJP3</accession>
<evidence type="ECO:0000313" key="2">
    <source>
        <dbReference type="EMBL" id="ACV05373.1"/>
    </source>
</evidence>
<keyword evidence="1" id="KW-0472">Membrane</keyword>
<keyword evidence="1" id="KW-1133">Transmembrane helix</keyword>
<dbReference type="KEGG" id="kse:Ksed_02940"/>
<evidence type="ECO:0000256" key="1">
    <source>
        <dbReference type="SAM" id="Phobius"/>
    </source>
</evidence>
<protein>
    <submittedName>
        <fullName evidence="2">Uncharacterized protein</fullName>
    </submittedName>
</protein>
<dbReference type="EMBL" id="CP001686">
    <property type="protein sequence ID" value="ACV05373.1"/>
    <property type="molecule type" value="Genomic_DNA"/>
</dbReference>
<name>C7NJP3_KYTSD</name>
<keyword evidence="1" id="KW-0812">Transmembrane</keyword>
<feature type="transmembrane region" description="Helical" evidence="1">
    <location>
        <begin position="78"/>
        <end position="104"/>
    </location>
</feature>
<gene>
    <name evidence="2" type="ordered locus">Ksed_02940</name>
</gene>
<feature type="transmembrane region" description="Helical" evidence="1">
    <location>
        <begin position="168"/>
        <end position="189"/>
    </location>
</feature>
<feature type="transmembrane region" description="Helical" evidence="1">
    <location>
        <begin position="194"/>
        <end position="214"/>
    </location>
</feature>
<dbReference type="RefSeq" id="WP_012801791.1">
    <property type="nucleotide sequence ID" value="NC_013169.1"/>
</dbReference>
<keyword evidence="3" id="KW-1185">Reference proteome</keyword>
<feature type="transmembrane region" description="Helical" evidence="1">
    <location>
        <begin position="125"/>
        <end position="148"/>
    </location>
</feature>